<dbReference type="InterPro" id="IPR011991">
    <property type="entry name" value="ArsR-like_HTH"/>
</dbReference>
<dbReference type="Gene3D" id="1.10.10.10">
    <property type="entry name" value="Winged helix-like DNA-binding domain superfamily/Winged helix DNA-binding domain"/>
    <property type="match status" value="1"/>
</dbReference>
<dbReference type="PANTHER" id="PTHR33154">
    <property type="entry name" value="TRANSCRIPTIONAL REGULATOR, ARSR FAMILY"/>
    <property type="match status" value="1"/>
</dbReference>
<dbReference type="PANTHER" id="PTHR33154:SF18">
    <property type="entry name" value="ARSENICAL RESISTANCE OPERON REPRESSOR"/>
    <property type="match status" value="1"/>
</dbReference>
<keyword evidence="6" id="KW-1185">Reference proteome</keyword>
<comment type="caution">
    <text evidence="5">The sequence shown here is derived from an EMBL/GenBank/DDBJ whole genome shotgun (WGS) entry which is preliminary data.</text>
</comment>
<name>A0ABP7B0K1_9PSEU</name>
<evidence type="ECO:0000256" key="3">
    <source>
        <dbReference type="ARBA" id="ARBA00023163"/>
    </source>
</evidence>
<dbReference type="Proteomes" id="UP001500711">
    <property type="component" value="Unassembled WGS sequence"/>
</dbReference>
<gene>
    <name evidence="5" type="ORF">GCM10022267_35000</name>
</gene>
<dbReference type="PRINTS" id="PR00778">
    <property type="entry name" value="HTHARSR"/>
</dbReference>
<dbReference type="InterPro" id="IPR001845">
    <property type="entry name" value="HTH_ArsR_DNA-bd_dom"/>
</dbReference>
<evidence type="ECO:0000256" key="1">
    <source>
        <dbReference type="ARBA" id="ARBA00023015"/>
    </source>
</evidence>
<keyword evidence="2" id="KW-0238">DNA-binding</keyword>
<protein>
    <submittedName>
        <fullName evidence="5">Metalloregulator ArsR/SmtB family transcription factor</fullName>
    </submittedName>
</protein>
<dbReference type="InterPro" id="IPR036388">
    <property type="entry name" value="WH-like_DNA-bd_sf"/>
</dbReference>
<dbReference type="SMART" id="SM00418">
    <property type="entry name" value="HTH_ARSR"/>
    <property type="match status" value="1"/>
</dbReference>
<accession>A0ABP7B0K1</accession>
<dbReference type="SUPFAM" id="SSF46785">
    <property type="entry name" value="Winged helix' DNA-binding domain"/>
    <property type="match status" value="1"/>
</dbReference>
<organism evidence="5 6">
    <name type="scientific">Lentzea roselyniae</name>
    <dbReference type="NCBI Taxonomy" id="531940"/>
    <lineage>
        <taxon>Bacteria</taxon>
        <taxon>Bacillati</taxon>
        <taxon>Actinomycetota</taxon>
        <taxon>Actinomycetes</taxon>
        <taxon>Pseudonocardiales</taxon>
        <taxon>Pseudonocardiaceae</taxon>
        <taxon>Lentzea</taxon>
    </lineage>
</organism>
<dbReference type="RefSeq" id="WP_346131087.1">
    <property type="nucleotide sequence ID" value="NZ_BAABBE010000009.1"/>
</dbReference>
<dbReference type="EMBL" id="BAABBE010000009">
    <property type="protein sequence ID" value="GAA3645265.1"/>
    <property type="molecule type" value="Genomic_DNA"/>
</dbReference>
<dbReference type="PROSITE" id="PS00846">
    <property type="entry name" value="HTH_ARSR_1"/>
    <property type="match status" value="1"/>
</dbReference>
<keyword evidence="1" id="KW-0805">Transcription regulation</keyword>
<evidence type="ECO:0000313" key="5">
    <source>
        <dbReference type="EMBL" id="GAA3645265.1"/>
    </source>
</evidence>
<evidence type="ECO:0000256" key="2">
    <source>
        <dbReference type="ARBA" id="ARBA00023125"/>
    </source>
</evidence>
<keyword evidence="3" id="KW-0804">Transcription</keyword>
<dbReference type="InterPro" id="IPR018334">
    <property type="entry name" value="ArsR_HTH"/>
</dbReference>
<dbReference type="PROSITE" id="PS50987">
    <property type="entry name" value="HTH_ARSR_2"/>
    <property type="match status" value="1"/>
</dbReference>
<reference evidence="6" key="1">
    <citation type="journal article" date="2019" name="Int. J. Syst. Evol. Microbiol.">
        <title>The Global Catalogue of Microorganisms (GCM) 10K type strain sequencing project: providing services to taxonomists for standard genome sequencing and annotation.</title>
        <authorList>
            <consortium name="The Broad Institute Genomics Platform"/>
            <consortium name="The Broad Institute Genome Sequencing Center for Infectious Disease"/>
            <person name="Wu L."/>
            <person name="Ma J."/>
        </authorList>
    </citation>
    <scope>NUCLEOTIDE SEQUENCE [LARGE SCALE GENOMIC DNA]</scope>
    <source>
        <strain evidence="6">JCM 17494</strain>
    </source>
</reference>
<dbReference type="CDD" id="cd00090">
    <property type="entry name" value="HTH_ARSR"/>
    <property type="match status" value="1"/>
</dbReference>
<dbReference type="NCBIfam" id="NF033788">
    <property type="entry name" value="HTH_metalloreg"/>
    <property type="match status" value="1"/>
</dbReference>
<evidence type="ECO:0000259" key="4">
    <source>
        <dbReference type="PROSITE" id="PS50987"/>
    </source>
</evidence>
<proteinExistence type="predicted"/>
<sequence length="121" mass="13006">MVERRGELQVDNGGHERCVSLGQGVDAAEATSIAEFFKALSSPVRLELLRLLQAAPSGESCVCDLVDSVGLSQGTVSHHLRVLAEVGLVRGERRGTWGWYVAIPERLEEVRSLLAAPIGAK</sequence>
<evidence type="ECO:0000313" key="6">
    <source>
        <dbReference type="Proteomes" id="UP001500711"/>
    </source>
</evidence>
<dbReference type="Pfam" id="PF01022">
    <property type="entry name" value="HTH_5"/>
    <property type="match status" value="1"/>
</dbReference>
<dbReference type="InterPro" id="IPR036390">
    <property type="entry name" value="WH_DNA-bd_sf"/>
</dbReference>
<dbReference type="InterPro" id="IPR051081">
    <property type="entry name" value="HTH_MetalResp_TranReg"/>
</dbReference>
<feature type="domain" description="HTH arsR-type" evidence="4">
    <location>
        <begin position="25"/>
        <end position="121"/>
    </location>
</feature>